<dbReference type="AlphaFoldDB" id="A0AA42AQY1"/>
<gene>
    <name evidence="6" type="ORF">MKW94_019537</name>
</gene>
<evidence type="ECO:0000256" key="2">
    <source>
        <dbReference type="ARBA" id="ARBA00022603"/>
    </source>
</evidence>
<proteinExistence type="inferred from homology"/>
<organism evidence="6 7">
    <name type="scientific">Papaver nudicaule</name>
    <name type="common">Iceland poppy</name>
    <dbReference type="NCBI Taxonomy" id="74823"/>
    <lineage>
        <taxon>Eukaryota</taxon>
        <taxon>Viridiplantae</taxon>
        <taxon>Streptophyta</taxon>
        <taxon>Embryophyta</taxon>
        <taxon>Tracheophyta</taxon>
        <taxon>Spermatophyta</taxon>
        <taxon>Magnoliopsida</taxon>
        <taxon>Ranunculales</taxon>
        <taxon>Papaveraceae</taxon>
        <taxon>Papaveroideae</taxon>
        <taxon>Papaver</taxon>
    </lineage>
</organism>
<keyword evidence="4 5" id="KW-0949">S-adenosyl-L-methionine</keyword>
<dbReference type="PANTHER" id="PTHR10629:SF50">
    <property type="entry name" value="DNA (CYTOSINE-5)-METHYLTRANSFERASE CMT3"/>
    <property type="match status" value="1"/>
</dbReference>
<evidence type="ECO:0000256" key="3">
    <source>
        <dbReference type="ARBA" id="ARBA00022679"/>
    </source>
</evidence>
<dbReference type="GO" id="GO:0032259">
    <property type="term" value="P:methylation"/>
    <property type="evidence" value="ECO:0007669"/>
    <property type="project" value="UniProtKB-KW"/>
</dbReference>
<reference evidence="6" key="1">
    <citation type="submission" date="2022-03" db="EMBL/GenBank/DDBJ databases">
        <title>A functionally conserved STORR gene fusion in Papaver species that diverged 16.8 million years ago.</title>
        <authorList>
            <person name="Catania T."/>
        </authorList>
    </citation>
    <scope>NUCLEOTIDE SEQUENCE</scope>
    <source>
        <strain evidence="6">S-191538</strain>
    </source>
</reference>
<evidence type="ECO:0000313" key="6">
    <source>
        <dbReference type="EMBL" id="MCL7039687.1"/>
    </source>
</evidence>
<comment type="caution">
    <text evidence="5">Lacks conserved residue(s) required for the propagation of feature annotation.</text>
</comment>
<dbReference type="InterPro" id="IPR029063">
    <property type="entry name" value="SAM-dependent_MTases_sf"/>
</dbReference>
<evidence type="ECO:0000313" key="7">
    <source>
        <dbReference type="Proteomes" id="UP001177140"/>
    </source>
</evidence>
<dbReference type="Pfam" id="PF00145">
    <property type="entry name" value="DNA_methylase"/>
    <property type="match status" value="1"/>
</dbReference>
<dbReference type="GO" id="GO:0003677">
    <property type="term" value="F:DNA binding"/>
    <property type="evidence" value="ECO:0007669"/>
    <property type="project" value="TreeGrafter"/>
</dbReference>
<keyword evidence="2 5" id="KW-0489">Methyltransferase</keyword>
<dbReference type="SUPFAM" id="SSF53335">
    <property type="entry name" value="S-adenosyl-L-methionine-dependent methyltransferases"/>
    <property type="match status" value="1"/>
</dbReference>
<protein>
    <recommendedName>
        <fullName evidence="1">DNA (cytosine-5-)-methyltransferase</fullName>
        <ecNumber evidence="1">2.1.1.37</ecNumber>
    </recommendedName>
</protein>
<dbReference type="GO" id="GO:0044027">
    <property type="term" value="P:negative regulation of gene expression via chromosomal CpG island methylation"/>
    <property type="evidence" value="ECO:0007669"/>
    <property type="project" value="TreeGrafter"/>
</dbReference>
<keyword evidence="7" id="KW-1185">Reference proteome</keyword>
<evidence type="ECO:0000256" key="1">
    <source>
        <dbReference type="ARBA" id="ARBA00011975"/>
    </source>
</evidence>
<dbReference type="PROSITE" id="PS51679">
    <property type="entry name" value="SAM_MT_C5"/>
    <property type="match status" value="1"/>
</dbReference>
<dbReference type="EC" id="2.1.1.37" evidence="1"/>
<dbReference type="EMBL" id="JAJJMA010203864">
    <property type="protein sequence ID" value="MCL7039687.1"/>
    <property type="molecule type" value="Genomic_DNA"/>
</dbReference>
<dbReference type="InterPro" id="IPR031303">
    <property type="entry name" value="C5_meth_CS"/>
</dbReference>
<dbReference type="GO" id="GO:0003886">
    <property type="term" value="F:DNA (cytosine-5-)-methyltransferase activity"/>
    <property type="evidence" value="ECO:0007669"/>
    <property type="project" value="UniProtKB-EC"/>
</dbReference>
<dbReference type="InterPro" id="IPR001525">
    <property type="entry name" value="C5_MeTfrase"/>
</dbReference>
<dbReference type="GO" id="GO:0005634">
    <property type="term" value="C:nucleus"/>
    <property type="evidence" value="ECO:0007669"/>
    <property type="project" value="TreeGrafter"/>
</dbReference>
<dbReference type="Proteomes" id="UP001177140">
    <property type="component" value="Unassembled WGS sequence"/>
</dbReference>
<comment type="similarity">
    <text evidence="5">Belongs to the class I-like SAM-binding methyltransferase superfamily. C5-methyltransferase family.</text>
</comment>
<dbReference type="PANTHER" id="PTHR10629">
    <property type="entry name" value="CYTOSINE-SPECIFIC METHYLTRANSFERASE"/>
    <property type="match status" value="1"/>
</dbReference>
<dbReference type="PROSITE" id="PS00095">
    <property type="entry name" value="C5_MTASE_2"/>
    <property type="match status" value="1"/>
</dbReference>
<dbReference type="Gene3D" id="3.90.120.10">
    <property type="entry name" value="DNA Methylase, subunit A, domain 2"/>
    <property type="match status" value="1"/>
</dbReference>
<keyword evidence="3 5" id="KW-0808">Transferase</keyword>
<comment type="caution">
    <text evidence="6">The sequence shown here is derived from an EMBL/GenBank/DDBJ whole genome shotgun (WGS) entry which is preliminary data.</text>
</comment>
<evidence type="ECO:0000256" key="4">
    <source>
        <dbReference type="ARBA" id="ARBA00022691"/>
    </source>
</evidence>
<dbReference type="InterPro" id="IPR050390">
    <property type="entry name" value="C5-Methyltransferase"/>
</dbReference>
<name>A0AA42AQY1_PAPNU</name>
<dbReference type="Gene3D" id="3.40.50.150">
    <property type="entry name" value="Vaccinia Virus protein VP39"/>
    <property type="match status" value="1"/>
</dbReference>
<accession>A0AA42AQY1</accession>
<evidence type="ECO:0000256" key="5">
    <source>
        <dbReference type="PROSITE-ProRule" id="PRU01016"/>
    </source>
</evidence>
<sequence length="326" mass="36787">MENVVDLLRFSKGFLGRRVVSHLISLDYQVRMGIMAAGSFGVPQFRQRVFLWGARLGKKLPPYPLPTHEADVKGGQGLPKPLVLRDALSDLPKVENGEMRDAIPYGPNSHRLNDFQRYIRLNKTGQGQTAELYDHRPLKLNEDDYQRVRRVPKKKKAFFFDLGGVIKDEEGKWMIDPSKPRKLLKSKSPLVPEYALTFEKGKSKKPFGRLWWDETVSTVMTRAEPHNHRLLHPKQDRVLSVRENARLQGFPDHYRLCGDVKDKYTQVGNAVAVPVGKALGYALALSVNGLCDDGPLVKLPANFTFAIGPLTPPVVENDQQSSDIVQ</sequence>